<dbReference type="PATRIC" id="fig|908937.9.peg.646"/>
<dbReference type="KEGG" id="pdt:Prede_0618"/>
<dbReference type="AlphaFoldDB" id="F9CZW2"/>
<dbReference type="OrthoDB" id="7030467at2"/>
<dbReference type="InterPro" id="IPR004386">
    <property type="entry name" value="Toxin_YafQ-like"/>
</dbReference>
<evidence type="ECO:0000313" key="6">
    <source>
        <dbReference type="Proteomes" id="UP000010862"/>
    </source>
</evidence>
<evidence type="ECO:0000256" key="2">
    <source>
        <dbReference type="PIRSR" id="PIRSR006156-1"/>
    </source>
</evidence>
<dbReference type="GO" id="GO:0006402">
    <property type="term" value="P:mRNA catabolic process"/>
    <property type="evidence" value="ECO:0007669"/>
    <property type="project" value="TreeGrafter"/>
</dbReference>
<dbReference type="GO" id="GO:0006415">
    <property type="term" value="P:translational termination"/>
    <property type="evidence" value="ECO:0007669"/>
    <property type="project" value="TreeGrafter"/>
</dbReference>
<feature type="active site" description="Proton donor" evidence="2">
    <location>
        <position position="85"/>
    </location>
</feature>
<dbReference type="STRING" id="908937.Prede_0618"/>
<dbReference type="SUPFAM" id="SSF143011">
    <property type="entry name" value="RelE-like"/>
    <property type="match status" value="1"/>
</dbReference>
<dbReference type="GO" id="GO:0004521">
    <property type="term" value="F:RNA endonuclease activity"/>
    <property type="evidence" value="ECO:0007669"/>
    <property type="project" value="TreeGrafter"/>
</dbReference>
<proteinExistence type="predicted"/>
<sequence length="90" mass="10648">MKKVDYSTKAKKDLKCYRSKPHELAELFKVLKMLAREQKLPAIYHPHQLQGEYEGCMECHVKSDFLLIWIDEDLSTIRVLRVGSHSELFR</sequence>
<keyword evidence="1" id="KW-1277">Toxin-antitoxin system</keyword>
<protein>
    <submittedName>
        <fullName evidence="3">Addiction module toxin, RelE/StbE family</fullName>
    </submittedName>
</protein>
<dbReference type="EMBL" id="AFPW01000002">
    <property type="protein sequence ID" value="EGQ17534.1"/>
    <property type="molecule type" value="Genomic_DNA"/>
</dbReference>
<organism evidence="4 5">
    <name type="scientific">Prevotella dentalis (strain ATCC 49559 / DSM 3688 / JCM 13448 / NCTC 12043 / ES 2772)</name>
    <name type="common">Mitsuokella dentalis</name>
    <dbReference type="NCBI Taxonomy" id="908937"/>
    <lineage>
        <taxon>Bacteria</taxon>
        <taxon>Pseudomonadati</taxon>
        <taxon>Bacteroidota</taxon>
        <taxon>Bacteroidia</taxon>
        <taxon>Bacteroidales</taxon>
        <taxon>Prevotellaceae</taxon>
        <taxon>Prevotella</taxon>
    </lineage>
</organism>
<evidence type="ECO:0000313" key="4">
    <source>
        <dbReference type="EMBL" id="EGQ17534.1"/>
    </source>
</evidence>
<dbReference type="InterPro" id="IPR035093">
    <property type="entry name" value="RelE/ParE_toxin_dom_sf"/>
</dbReference>
<reference evidence="3" key="3">
    <citation type="submission" date="2012-02" db="EMBL/GenBank/DDBJ databases">
        <title>Complete sequence of chromosome 1 of Prevotella dentalis DSM 3688.</title>
        <authorList>
            <consortium name="US DOE Joint Genome Institute (JGI-PGF)"/>
            <person name="Lucas S."/>
            <person name="Copeland A."/>
            <person name="Lapidus A."/>
            <person name="Glavina del Rio T."/>
            <person name="Dalin E."/>
            <person name="Tice H."/>
            <person name="Bruce D."/>
            <person name="Goodwin L."/>
            <person name="Pitluck S."/>
            <person name="Peters L."/>
            <person name="Mikhailova N."/>
            <person name="Chertkov O."/>
            <person name="Kyrpides N."/>
            <person name="Mavromatis K."/>
            <person name="Ivanova N."/>
            <person name="Brettin T."/>
            <person name="Detter J.C."/>
            <person name="Han C."/>
            <person name="Larimer F."/>
            <person name="Land M."/>
            <person name="Hauser L."/>
            <person name="Markowitz V."/>
            <person name="Cheng J.-F."/>
            <person name="Hugenholtz P."/>
            <person name="Woyke T."/>
            <person name="Wu D."/>
            <person name="Gronow S."/>
            <person name="Wellnitz S."/>
            <person name="Brambilla E."/>
            <person name="Klenk H.-P."/>
            <person name="Eisen J.A."/>
        </authorList>
    </citation>
    <scope>NUCLEOTIDE SEQUENCE [LARGE SCALE GENOMIC DNA]</scope>
    <source>
        <strain evidence="3">DSM 3688</strain>
    </source>
</reference>
<dbReference type="InterPro" id="IPR007712">
    <property type="entry name" value="RelE/ParE_toxin"/>
</dbReference>
<dbReference type="Gene3D" id="3.30.2310.20">
    <property type="entry name" value="RelE-like"/>
    <property type="match status" value="1"/>
</dbReference>
<evidence type="ECO:0000313" key="3">
    <source>
        <dbReference type="EMBL" id="AGB27977.1"/>
    </source>
</evidence>
<dbReference type="PANTHER" id="PTHR40588:SF1">
    <property type="entry name" value="MRNA INTERFERASE TOXIN YAFQ"/>
    <property type="match status" value="1"/>
</dbReference>
<gene>
    <name evidence="3" type="ordered locus">Prede_0618</name>
    <name evidence="4" type="ORF">HMPREF9136_0139</name>
</gene>
<dbReference type="NCBIfam" id="TIGR02385">
    <property type="entry name" value="RelE_StbE"/>
    <property type="match status" value="1"/>
</dbReference>
<dbReference type="PIRSF" id="PIRSF006156">
    <property type="entry name" value="YafQ"/>
    <property type="match status" value="1"/>
</dbReference>
<evidence type="ECO:0000313" key="5">
    <source>
        <dbReference type="Proteomes" id="UP000007820"/>
    </source>
</evidence>
<dbReference type="eggNOG" id="COG3041">
    <property type="taxonomic scope" value="Bacteria"/>
</dbReference>
<dbReference type="PANTHER" id="PTHR40588">
    <property type="entry name" value="MRNA INTERFERASE TOXIN YAFQ"/>
    <property type="match status" value="1"/>
</dbReference>
<dbReference type="HOGENOM" id="CLU_161929_4_1_10"/>
<evidence type="ECO:0000256" key="1">
    <source>
        <dbReference type="ARBA" id="ARBA00022649"/>
    </source>
</evidence>
<dbReference type="EMBL" id="CP003368">
    <property type="protein sequence ID" value="AGB27977.1"/>
    <property type="molecule type" value="Genomic_DNA"/>
</dbReference>
<dbReference type="RefSeq" id="WP_005843417.1">
    <property type="nucleotide sequence ID" value="NC_019960.1"/>
</dbReference>
<accession>F9CZW2</accession>
<dbReference type="Proteomes" id="UP000010862">
    <property type="component" value="Chromosome 1"/>
</dbReference>
<reference evidence="6" key="2">
    <citation type="submission" date="2012-02" db="EMBL/GenBank/DDBJ databases">
        <title>Complete sequence of chromosome 1 of Prevotella dentalis DSM 3688.</title>
        <authorList>
            <person name="Lucas S."/>
            <person name="Copeland A."/>
            <person name="Lapidus A."/>
            <person name="Glavina del Rio T."/>
            <person name="Dalin E."/>
            <person name="Tice H."/>
            <person name="Bruce D."/>
            <person name="Goodwin L."/>
            <person name="Pitluck S."/>
            <person name="Peters L."/>
            <person name="Mikhailova N."/>
            <person name="Chertkov O."/>
            <person name="Kyrpides N."/>
            <person name="Mavromatis K."/>
            <person name="Ivanova N."/>
            <person name="Brettin T."/>
            <person name="Detter J.C."/>
            <person name="Han C."/>
            <person name="Larimer F."/>
            <person name="Land M."/>
            <person name="Hauser L."/>
            <person name="Markowitz V."/>
            <person name="Cheng J.-F."/>
            <person name="Hugenholtz P."/>
            <person name="Woyke T."/>
            <person name="Wu D."/>
            <person name="Gronow S."/>
            <person name="Wellnitz S."/>
            <person name="Brambilla E."/>
            <person name="Klenk H.-P."/>
            <person name="Eisen J.A."/>
        </authorList>
    </citation>
    <scope>NUCLEOTIDE SEQUENCE [LARGE SCALE GENOMIC DNA]</scope>
    <source>
        <strain evidence="6">ATCC 49559 / DSM 3688 / JCM 13448 / NCTC 12043 / ES 2772</strain>
    </source>
</reference>
<reference evidence="4 5" key="1">
    <citation type="submission" date="2011-04" db="EMBL/GenBank/DDBJ databases">
        <authorList>
            <person name="Muzny D."/>
            <person name="Qin X."/>
            <person name="Deng J."/>
            <person name="Jiang H."/>
            <person name="Liu Y."/>
            <person name="Qu J."/>
            <person name="Song X.-Z."/>
            <person name="Zhang L."/>
            <person name="Thornton R."/>
            <person name="Coyle M."/>
            <person name="Francisco L."/>
            <person name="Jackson L."/>
            <person name="Javaid M."/>
            <person name="Korchina V."/>
            <person name="Kovar C."/>
            <person name="Mata R."/>
            <person name="Mathew T."/>
            <person name="Ngo R."/>
            <person name="Nguyen L."/>
            <person name="Nguyen N."/>
            <person name="Okwuonu G."/>
            <person name="Ongeri F."/>
            <person name="Pham C."/>
            <person name="Simmons D."/>
            <person name="Wilczek-Boney K."/>
            <person name="Hale W."/>
            <person name="Jakkamsetti A."/>
            <person name="Pham P."/>
            <person name="Ruth R."/>
            <person name="San Lucas F."/>
            <person name="Warren J."/>
            <person name="Zhang J."/>
            <person name="Zhao Z."/>
            <person name="Zhou C."/>
            <person name="Zhu D."/>
            <person name="Lee S."/>
            <person name="Bess C."/>
            <person name="Blankenburg K."/>
            <person name="Forbes L."/>
            <person name="Fu Q."/>
            <person name="Gubbala S."/>
            <person name="Hirani K."/>
            <person name="Jayaseelan J.C."/>
            <person name="Lara F."/>
            <person name="Munidasa M."/>
            <person name="Palculict T."/>
            <person name="Patil S."/>
            <person name="Pu L.-L."/>
            <person name="Saada N."/>
            <person name="Tang L."/>
            <person name="Weissenberger G."/>
            <person name="Zhu Y."/>
            <person name="Hemphill L."/>
            <person name="Shang Y."/>
            <person name="Youmans B."/>
            <person name="Ayvaz T."/>
            <person name="Ross M."/>
            <person name="Santibanez J."/>
            <person name="Aqrawi P."/>
            <person name="Gross S."/>
            <person name="Joshi V."/>
            <person name="Fowler G."/>
            <person name="Nazareth L."/>
            <person name="Reid J."/>
            <person name="Worley K."/>
            <person name="Petrosino J."/>
            <person name="Highlander S."/>
            <person name="Gibbs R."/>
        </authorList>
    </citation>
    <scope>NUCLEOTIDE SEQUENCE [LARGE SCALE GENOMIC DNA]</scope>
    <source>
        <strain evidence="4 5">DSM 3688</strain>
    </source>
</reference>
<name>F9CZW2_PREDD</name>
<dbReference type="Proteomes" id="UP000007820">
    <property type="component" value="Unassembled WGS sequence"/>
</dbReference>
<keyword evidence="6" id="KW-1185">Reference proteome</keyword>
<dbReference type="Pfam" id="PF15738">
    <property type="entry name" value="YafQ_toxin"/>
    <property type="match status" value="1"/>
</dbReference>